<comment type="function">
    <text evidence="2 6">Component of the ribosome assembly machinery. Nuclear paralog of the ribosomal protein P0, it binds pre-60S subunits at an early stage of assembly in the nucleolus, and is replaced by P0 in cytoplasmic pre-60S subunits and mature 80S ribosomes.</text>
</comment>
<evidence type="ECO:0000256" key="5">
    <source>
        <dbReference type="ARBA" id="ARBA00023242"/>
    </source>
</evidence>
<evidence type="ECO:0000256" key="6">
    <source>
        <dbReference type="RuleBase" id="RU364039"/>
    </source>
</evidence>
<dbReference type="Proteomes" id="UP000017836">
    <property type="component" value="Unassembled WGS sequence"/>
</dbReference>
<proteinExistence type="inferred from homology"/>
<organism evidence="8 9">
    <name type="scientific">Amborella trichopoda</name>
    <dbReference type="NCBI Taxonomy" id="13333"/>
    <lineage>
        <taxon>Eukaryota</taxon>
        <taxon>Viridiplantae</taxon>
        <taxon>Streptophyta</taxon>
        <taxon>Embryophyta</taxon>
        <taxon>Tracheophyta</taxon>
        <taxon>Spermatophyta</taxon>
        <taxon>Magnoliopsida</taxon>
        <taxon>Amborellales</taxon>
        <taxon>Amborellaceae</taxon>
        <taxon>Amborella</taxon>
    </lineage>
</organism>
<dbReference type="PANTHER" id="PTHR45841">
    <property type="entry name" value="MRNA TURNOVER PROTEIN 4 MRTO4"/>
    <property type="match status" value="1"/>
</dbReference>
<dbReference type="STRING" id="13333.W1PLT0"/>
<dbReference type="GO" id="GO:0005737">
    <property type="term" value="C:cytoplasm"/>
    <property type="evidence" value="ECO:0007669"/>
    <property type="project" value="UniProtKB-SubCell"/>
</dbReference>
<dbReference type="InterPro" id="IPR001790">
    <property type="entry name" value="Ribosomal_uL10"/>
</dbReference>
<dbReference type="GO" id="GO:0030687">
    <property type="term" value="C:preribosome, large subunit precursor"/>
    <property type="evidence" value="ECO:0000318"/>
    <property type="project" value="GO_Central"/>
</dbReference>
<dbReference type="GO" id="GO:0006364">
    <property type="term" value="P:rRNA processing"/>
    <property type="evidence" value="ECO:0000318"/>
    <property type="project" value="GO_Central"/>
</dbReference>
<dbReference type="KEGG" id="atr:18437145"/>
<dbReference type="GO" id="GO:0000027">
    <property type="term" value="P:ribosomal large subunit assembly"/>
    <property type="evidence" value="ECO:0007669"/>
    <property type="project" value="InterPro"/>
</dbReference>
<dbReference type="FunFam" id="3.90.105.20:FF:000004">
    <property type="entry name" value="Ribosome assembly factor mrt4"/>
    <property type="match status" value="1"/>
</dbReference>
<dbReference type="Pfam" id="PF00466">
    <property type="entry name" value="Ribosomal_L10"/>
    <property type="match status" value="1"/>
</dbReference>
<evidence type="ECO:0000313" key="8">
    <source>
        <dbReference type="EMBL" id="ERN09008.1"/>
    </source>
</evidence>
<dbReference type="AlphaFoldDB" id="W1PLT0"/>
<dbReference type="Gene3D" id="3.30.70.1730">
    <property type="match status" value="1"/>
</dbReference>
<reference evidence="9" key="1">
    <citation type="journal article" date="2013" name="Science">
        <title>The Amborella genome and the evolution of flowering plants.</title>
        <authorList>
            <consortium name="Amborella Genome Project"/>
        </authorList>
    </citation>
    <scope>NUCLEOTIDE SEQUENCE [LARGE SCALE GENOMIC DNA]</scope>
</reference>
<dbReference type="HOGENOM" id="CLU_071690_3_0_1"/>
<dbReference type="PANTHER" id="PTHR45841:SF1">
    <property type="entry name" value="MRNA TURNOVER PROTEIN 4 HOMOLOG"/>
    <property type="match status" value="1"/>
</dbReference>
<dbReference type="CDD" id="cd05796">
    <property type="entry name" value="Ribosomal_P0_like"/>
    <property type="match status" value="1"/>
</dbReference>
<evidence type="ECO:0000256" key="1">
    <source>
        <dbReference type="ARBA" id="ARBA00002200"/>
    </source>
</evidence>
<evidence type="ECO:0000256" key="2">
    <source>
        <dbReference type="ARBA" id="ARBA00004046"/>
    </source>
</evidence>
<evidence type="ECO:0000256" key="3">
    <source>
        <dbReference type="ARBA" id="ARBA00008889"/>
    </source>
</evidence>
<feature type="domain" description="Large ribosomal subunit protein uL10-like insertion" evidence="7">
    <location>
        <begin position="126"/>
        <end position="195"/>
    </location>
</feature>
<dbReference type="Pfam" id="PF17777">
    <property type="entry name" value="RL10P_insert"/>
    <property type="match status" value="1"/>
</dbReference>
<evidence type="ECO:0000259" key="7">
    <source>
        <dbReference type="Pfam" id="PF17777"/>
    </source>
</evidence>
<dbReference type="Gramene" id="ERN09008">
    <property type="protein sequence ID" value="ERN09008"/>
    <property type="gene ID" value="AMTR_s00153p00076780"/>
</dbReference>
<evidence type="ECO:0000313" key="9">
    <source>
        <dbReference type="Proteomes" id="UP000017836"/>
    </source>
</evidence>
<dbReference type="GO" id="GO:0042273">
    <property type="term" value="P:ribosomal large subunit biogenesis"/>
    <property type="evidence" value="ECO:0000318"/>
    <property type="project" value="GO_Central"/>
</dbReference>
<comment type="subcellular location">
    <subcellularLocation>
        <location evidence="6">Cytoplasm</location>
    </subcellularLocation>
    <subcellularLocation>
        <location evidence="6">Nucleus</location>
        <location evidence="6">Nucleolus</location>
    </subcellularLocation>
</comment>
<dbReference type="OMA" id="LEWAENY"/>
<keyword evidence="9" id="KW-1185">Reference proteome</keyword>
<protein>
    <recommendedName>
        <fullName evidence="6">Ribosome assembly factor mrt4</fullName>
    </recommendedName>
</protein>
<keyword evidence="4 6" id="KW-0963">Cytoplasm</keyword>
<dbReference type="GO" id="GO:0000956">
    <property type="term" value="P:nuclear-transcribed mRNA catabolic process"/>
    <property type="evidence" value="ECO:0000318"/>
    <property type="project" value="GO_Central"/>
</dbReference>
<comment type="function">
    <text evidence="1">Ribosomal protein P0 is the functional equivalent of E.coli protein L10.</text>
</comment>
<evidence type="ECO:0000256" key="4">
    <source>
        <dbReference type="ARBA" id="ARBA00022490"/>
    </source>
</evidence>
<comment type="similarity">
    <text evidence="3 6">Belongs to the universal ribosomal protein uL10 family.</text>
</comment>
<dbReference type="InterPro" id="IPR051742">
    <property type="entry name" value="Ribosome_Assembly_uL10"/>
</dbReference>
<dbReference type="Gene3D" id="3.90.105.20">
    <property type="match status" value="1"/>
</dbReference>
<dbReference type="GO" id="GO:0005730">
    <property type="term" value="C:nucleolus"/>
    <property type="evidence" value="ECO:0000318"/>
    <property type="project" value="GO_Central"/>
</dbReference>
<accession>W1PLT0</accession>
<dbReference type="OrthoDB" id="10262308at2759"/>
<dbReference type="SUPFAM" id="SSF160369">
    <property type="entry name" value="Ribosomal protein L10-like"/>
    <property type="match status" value="1"/>
</dbReference>
<dbReference type="EMBL" id="KI393119">
    <property type="protein sequence ID" value="ERN09008.1"/>
    <property type="molecule type" value="Genomic_DNA"/>
</dbReference>
<dbReference type="InterPro" id="IPR043141">
    <property type="entry name" value="Ribosomal_uL10-like_sf"/>
</dbReference>
<keyword evidence="6" id="KW-0690">Ribosome biogenesis</keyword>
<dbReference type="InterPro" id="IPR033867">
    <property type="entry name" value="Mrt4"/>
</dbReference>
<dbReference type="InterPro" id="IPR040637">
    <property type="entry name" value="Ribosomal_uL10-like_insert"/>
</dbReference>
<dbReference type="GO" id="GO:0003735">
    <property type="term" value="F:structural constituent of ribosome"/>
    <property type="evidence" value="ECO:0007669"/>
    <property type="project" value="EnsemblPlants"/>
</dbReference>
<name>W1PLT0_AMBTC</name>
<keyword evidence="5 6" id="KW-0539">Nucleus</keyword>
<dbReference type="eggNOG" id="KOG0816">
    <property type="taxonomic scope" value="Eukaryota"/>
</dbReference>
<comment type="subunit">
    <text evidence="6">Associates with the pre-60S ribosomal particle.</text>
</comment>
<sequence>MPKSKRNKVVTLSKTKKKGREHKELIVNSLRQALDEYTSIYVFTFENMRNLKFKEFREQLKSTSRFFLGSNKVMQIALGRTAADEVKEGIHEVSKFLQGNTGLVCTNLPKDKVQSLFEAYEEHDFARTGSVAKETVELKEGPLEQFTHEMEPFLRKQGMPVRLNKGTLELVADFVVCEEGKPISPESARILRLLGLEMATFRLHLICRWSLGEFEVYRDGALGSFVSDDDGAS</sequence>
<gene>
    <name evidence="8" type="ORF">AMTR_s00153p00076780</name>
</gene>
<dbReference type="InterPro" id="IPR043164">
    <property type="entry name" value="Ribosomal_uL10-like_insert_sf"/>
</dbReference>
<dbReference type="FunFam" id="3.30.70.1730:FF:000005">
    <property type="entry name" value="Ribosome assembly factor mrt4"/>
    <property type="match status" value="1"/>
</dbReference>